<dbReference type="InterPro" id="IPR001461">
    <property type="entry name" value="Aspartic_peptidase_A1"/>
</dbReference>
<dbReference type="PANTHER" id="PTHR47966:SF51">
    <property type="entry name" value="BETA-SITE APP-CLEAVING ENZYME, ISOFORM A-RELATED"/>
    <property type="match status" value="1"/>
</dbReference>
<gene>
    <name evidence="5" type="ORF">EW145_g6173</name>
</gene>
<organism evidence="5 6">
    <name type="scientific">Phellinidium pouzarii</name>
    <dbReference type="NCBI Taxonomy" id="167371"/>
    <lineage>
        <taxon>Eukaryota</taxon>
        <taxon>Fungi</taxon>
        <taxon>Dikarya</taxon>
        <taxon>Basidiomycota</taxon>
        <taxon>Agaricomycotina</taxon>
        <taxon>Agaricomycetes</taxon>
        <taxon>Hymenochaetales</taxon>
        <taxon>Hymenochaetaceae</taxon>
        <taxon>Phellinidium</taxon>
    </lineage>
</organism>
<comment type="similarity">
    <text evidence="1">Belongs to the peptidase A1 family.</text>
</comment>
<evidence type="ECO:0000256" key="2">
    <source>
        <dbReference type="PIRSR" id="PIRSR601461-1"/>
    </source>
</evidence>
<dbReference type="Proteomes" id="UP000308199">
    <property type="component" value="Unassembled WGS sequence"/>
</dbReference>
<name>A0A4S4KYM0_9AGAM</name>
<feature type="chain" id="PRO_5020257510" description="Peptidase A1 domain-containing protein" evidence="3">
    <location>
        <begin position="25"/>
        <end position="417"/>
    </location>
</feature>
<dbReference type="Gene3D" id="2.40.70.10">
    <property type="entry name" value="Acid Proteases"/>
    <property type="match status" value="2"/>
</dbReference>
<dbReference type="AlphaFoldDB" id="A0A4S4KYM0"/>
<dbReference type="GO" id="GO:0004190">
    <property type="term" value="F:aspartic-type endopeptidase activity"/>
    <property type="evidence" value="ECO:0007669"/>
    <property type="project" value="InterPro"/>
</dbReference>
<feature type="active site" evidence="2">
    <location>
        <position position="289"/>
    </location>
</feature>
<dbReference type="InterPro" id="IPR034164">
    <property type="entry name" value="Pepsin-like_dom"/>
</dbReference>
<comment type="caution">
    <text evidence="5">The sequence shown here is derived from an EMBL/GenBank/DDBJ whole genome shotgun (WGS) entry which is preliminary data.</text>
</comment>
<feature type="domain" description="Peptidase A1" evidence="4">
    <location>
        <begin position="91"/>
        <end position="407"/>
    </location>
</feature>
<evidence type="ECO:0000313" key="6">
    <source>
        <dbReference type="Proteomes" id="UP000308199"/>
    </source>
</evidence>
<dbReference type="SUPFAM" id="SSF50630">
    <property type="entry name" value="Acid proteases"/>
    <property type="match status" value="1"/>
</dbReference>
<evidence type="ECO:0000313" key="5">
    <source>
        <dbReference type="EMBL" id="THH03551.1"/>
    </source>
</evidence>
<accession>A0A4S4KYM0</accession>
<evidence type="ECO:0000256" key="1">
    <source>
        <dbReference type="ARBA" id="ARBA00007447"/>
    </source>
</evidence>
<proteinExistence type="inferred from homology"/>
<dbReference type="PANTHER" id="PTHR47966">
    <property type="entry name" value="BETA-SITE APP-CLEAVING ENZYME, ISOFORM A-RELATED"/>
    <property type="match status" value="1"/>
</dbReference>
<dbReference type="CDD" id="cd05471">
    <property type="entry name" value="pepsin_like"/>
    <property type="match status" value="1"/>
</dbReference>
<protein>
    <recommendedName>
        <fullName evidence="4">Peptidase A1 domain-containing protein</fullName>
    </recommendedName>
</protein>
<keyword evidence="6" id="KW-1185">Reference proteome</keyword>
<evidence type="ECO:0000256" key="3">
    <source>
        <dbReference type="SAM" id="SignalP"/>
    </source>
</evidence>
<reference evidence="5 6" key="1">
    <citation type="submission" date="2019-02" db="EMBL/GenBank/DDBJ databases">
        <title>Genome sequencing of the rare red list fungi Phellinidium pouzarii.</title>
        <authorList>
            <person name="Buettner E."/>
            <person name="Kellner H."/>
        </authorList>
    </citation>
    <scope>NUCLEOTIDE SEQUENCE [LARGE SCALE GENOMIC DNA]</scope>
    <source>
        <strain evidence="5 6">DSM 108285</strain>
    </source>
</reference>
<dbReference type="InterPro" id="IPR021109">
    <property type="entry name" value="Peptidase_aspartic_dom_sf"/>
</dbReference>
<dbReference type="EMBL" id="SGPK01000440">
    <property type="protein sequence ID" value="THH03551.1"/>
    <property type="molecule type" value="Genomic_DNA"/>
</dbReference>
<dbReference type="Pfam" id="PF00026">
    <property type="entry name" value="Asp"/>
    <property type="match status" value="1"/>
</dbReference>
<feature type="active site" evidence="2">
    <location>
        <position position="109"/>
    </location>
</feature>
<feature type="signal peptide" evidence="3">
    <location>
        <begin position="1"/>
        <end position="24"/>
    </location>
</feature>
<dbReference type="GO" id="GO:0006508">
    <property type="term" value="P:proteolysis"/>
    <property type="evidence" value="ECO:0007669"/>
    <property type="project" value="InterPro"/>
</dbReference>
<dbReference type="InterPro" id="IPR033121">
    <property type="entry name" value="PEPTIDASE_A1"/>
</dbReference>
<dbReference type="OrthoDB" id="660550at2759"/>
<keyword evidence="3" id="KW-0732">Signal</keyword>
<dbReference type="PRINTS" id="PR00792">
    <property type="entry name" value="PEPSIN"/>
</dbReference>
<sequence>MFHDSSSAIFLTLALTAAAAAAAAKPIIQIREPNPTIDLNFAVRLNLSGVSLVAHDRARAAAMIFSTNTSDARKLRARAPAIDATNTGVTYVASVGVGAPATTYSLVVDTGSANTWVGSGKAYARTSSSVDLGKNISVTYGSGYFEGKEYNDTVTLSPDLVITQQSIGEAIKSSGFGACDGILGLGPVDLTNKTLEGRETVPTVLNNLFTQNKISKEVVSISFAPTTKQPNMNGVLTIGDTDATKFKGSLVYTPITRTAPANRYWGIDQSIVYGAHRTNVLRATSGIVDTGSTLLLLATDAFDVYRNTTGAVLDKATGLLKISNEDYAKLESLYFSIGGRTFEMTKNAQTFPRALNSYVGGDNNSIYLVAGDLGTDLGSGIDFINGYAFLERFYSVYDTTNQRVGIATTENTYSELN</sequence>
<evidence type="ECO:0000259" key="4">
    <source>
        <dbReference type="PROSITE" id="PS51767"/>
    </source>
</evidence>
<dbReference type="PROSITE" id="PS51767">
    <property type="entry name" value="PEPTIDASE_A1"/>
    <property type="match status" value="1"/>
</dbReference>